<comment type="caution">
    <text evidence="2">The sequence shown here is derived from an EMBL/GenBank/DDBJ whole genome shotgun (WGS) entry which is preliminary data.</text>
</comment>
<accession>A0A3A1YEV2</accession>
<dbReference type="GO" id="GO:0005524">
    <property type="term" value="F:ATP binding"/>
    <property type="evidence" value="ECO:0007669"/>
    <property type="project" value="InterPro"/>
</dbReference>
<proteinExistence type="predicted"/>
<dbReference type="EMBL" id="NRJG01000112">
    <property type="protein sequence ID" value="RIY36205.1"/>
    <property type="molecule type" value="Genomic_DNA"/>
</dbReference>
<dbReference type="GO" id="GO:0003678">
    <property type="term" value="F:DNA helicase activity"/>
    <property type="evidence" value="ECO:0007669"/>
    <property type="project" value="InterPro"/>
</dbReference>
<feature type="domain" description="SF4 helicase" evidence="1">
    <location>
        <begin position="226"/>
        <end position="507"/>
    </location>
</feature>
<dbReference type="RefSeq" id="WP_119532001.1">
    <property type="nucleotide sequence ID" value="NZ_JBHSSP010000028.1"/>
</dbReference>
<dbReference type="GO" id="GO:0006260">
    <property type="term" value="P:DNA replication"/>
    <property type="evidence" value="ECO:0007669"/>
    <property type="project" value="InterPro"/>
</dbReference>
<evidence type="ECO:0000259" key="1">
    <source>
        <dbReference type="Pfam" id="PF03796"/>
    </source>
</evidence>
<dbReference type="OrthoDB" id="396541at2"/>
<dbReference type="Pfam" id="PF03796">
    <property type="entry name" value="DnaB_C"/>
    <property type="match status" value="1"/>
</dbReference>
<dbReference type="GO" id="GO:0005829">
    <property type="term" value="C:cytosol"/>
    <property type="evidence" value="ECO:0007669"/>
    <property type="project" value="TreeGrafter"/>
</dbReference>
<dbReference type="InterPro" id="IPR007694">
    <property type="entry name" value="DNA_helicase_DnaB-like_C"/>
</dbReference>
<name>A0A3A1YEV2_9GAMM</name>
<evidence type="ECO:0000313" key="3">
    <source>
        <dbReference type="Proteomes" id="UP000265916"/>
    </source>
</evidence>
<protein>
    <recommendedName>
        <fullName evidence="1">SF4 helicase domain-containing protein</fullName>
    </recommendedName>
</protein>
<dbReference type="InterPro" id="IPR027417">
    <property type="entry name" value="P-loop_NTPase"/>
</dbReference>
<dbReference type="Gene3D" id="3.40.50.300">
    <property type="entry name" value="P-loop containing nucleotide triphosphate hydrolases"/>
    <property type="match status" value="1"/>
</dbReference>
<dbReference type="SUPFAM" id="SSF52540">
    <property type="entry name" value="P-loop containing nucleoside triphosphate hydrolases"/>
    <property type="match status" value="1"/>
</dbReference>
<dbReference type="AlphaFoldDB" id="A0A3A1YEV2"/>
<organism evidence="2 3">
    <name type="scientific">Psittacicella hinzii</name>
    <dbReference type="NCBI Taxonomy" id="2028575"/>
    <lineage>
        <taxon>Bacteria</taxon>
        <taxon>Pseudomonadati</taxon>
        <taxon>Pseudomonadota</taxon>
        <taxon>Gammaproteobacteria</taxon>
        <taxon>Pasteurellales</taxon>
        <taxon>Psittacicellaceae</taxon>
        <taxon>Psittacicella</taxon>
    </lineage>
</organism>
<evidence type="ECO:0000313" key="2">
    <source>
        <dbReference type="EMBL" id="RIY36205.1"/>
    </source>
</evidence>
<keyword evidence="3" id="KW-1185">Reference proteome</keyword>
<dbReference type="PANTHER" id="PTHR30153">
    <property type="entry name" value="REPLICATIVE DNA HELICASE DNAB"/>
    <property type="match status" value="1"/>
</dbReference>
<reference evidence="2 3" key="1">
    <citation type="submission" date="2017-08" db="EMBL/GenBank/DDBJ databases">
        <title>Reclassification of Bisgaard taxon 37 and 44.</title>
        <authorList>
            <person name="Christensen H."/>
        </authorList>
    </citation>
    <scope>NUCLEOTIDE SEQUENCE [LARGE SCALE GENOMIC DNA]</scope>
    <source>
        <strain evidence="2 3">111</strain>
    </source>
</reference>
<dbReference type="PANTHER" id="PTHR30153:SF2">
    <property type="entry name" value="REPLICATIVE DNA HELICASE"/>
    <property type="match status" value="1"/>
</dbReference>
<sequence length="553" mass="63427">MQNFSALEKLAKVDYNVQMLGLSLSTIISYDVDDKIRQEAIESALLMRDELFFHDEDVYIFNCIKSNINLLSPSIQNGYNLDPEYVRNIILSNSDEYLSKFDEDNKRQIIYKQLLNHVNDVVQYAYMRLNLVNVDHINRVKKALTDQFVAQKSQTALLDLENKQDNASGYLPELLDQLSKVQYTAISGMKSKDLLMDHLDEIIDNNDYGLPEVNIPFSCYAKVPNDMVNGGLKKRTFCIVAAPSHAGKTTWAIQQLIDILLANKKLYVTFYSVELQAEDLVLQIARSFCYQYPYQFLNRQQFIDRYLHRDQLSLEENVQTDAIAVKFFAFWLQQSGWSHYIKILGADKVDSIETLEKDIVNDHIVGKKPEVIFIDYLQALNSKPIGSKDEPSPYQSNTLISKKLSALTKKYGIRCFALSQVRDPETGVYCASNMPTATSIKDSRQYTQDADIIVTLCAYNAQKDDEYRLPEGLFTPRPSPDGSYKIVWYSIVKNRQGPISEFPRYFFNHKGMALARFQIAPCLVATDKVKFPRLGLSKADVYQKVLDTFKNKD</sequence>
<dbReference type="Proteomes" id="UP000265916">
    <property type="component" value="Unassembled WGS sequence"/>
</dbReference>
<gene>
    <name evidence="2" type="ORF">CKF58_06080</name>
</gene>